<dbReference type="EMBL" id="VOSK01000200">
    <property type="protein sequence ID" value="MPR29120.1"/>
    <property type="molecule type" value="Genomic_DNA"/>
</dbReference>
<dbReference type="Pfam" id="PF00892">
    <property type="entry name" value="EamA"/>
    <property type="match status" value="2"/>
</dbReference>
<evidence type="ECO:0000256" key="1">
    <source>
        <dbReference type="ARBA" id="ARBA00004141"/>
    </source>
</evidence>
<evidence type="ECO:0000256" key="3">
    <source>
        <dbReference type="ARBA" id="ARBA00022692"/>
    </source>
</evidence>
<feature type="transmembrane region" description="Helical" evidence="6">
    <location>
        <begin position="94"/>
        <end position="115"/>
    </location>
</feature>
<dbReference type="Proteomes" id="UP000403266">
    <property type="component" value="Unassembled WGS sequence"/>
</dbReference>
<evidence type="ECO:0000313" key="8">
    <source>
        <dbReference type="EMBL" id="MPR29120.1"/>
    </source>
</evidence>
<dbReference type="PANTHER" id="PTHR32322:SF2">
    <property type="entry name" value="EAMA DOMAIN-CONTAINING PROTEIN"/>
    <property type="match status" value="1"/>
</dbReference>
<dbReference type="GO" id="GO:0016020">
    <property type="term" value="C:membrane"/>
    <property type="evidence" value="ECO:0007669"/>
    <property type="project" value="UniProtKB-SubCell"/>
</dbReference>
<sequence length="293" mass="30420">MSRENLGLVLGFVGVCIFAGTLPFTHIAVEHLSPLFVTAGRAALAGLLALATLLVLRRPWPSRRQVGAMALAALCLVGGFPGFTALAMQRVPASHGGVVLGILPLATSAISTLIAGERPSPGFWLAALAGAALVIGFTLHEGGGSLGRGDLFLLAAAFSSALGYVVSGKLVRSGLAGWEVISWVLVVALPVTVPVALWTLPEELGAIPAWSWIGFAYVTLMSQYLGFFAWNAGLAIGGIAHVSQVQLLQTFVTLLIASIFNQEPIGLSAWIVAGAVFVLVVLAGRAKGYRKKS</sequence>
<feature type="transmembrane region" description="Helical" evidence="6">
    <location>
        <begin position="212"/>
        <end position="230"/>
    </location>
</feature>
<dbReference type="InterPro" id="IPR050638">
    <property type="entry name" value="AA-Vitamin_Transporters"/>
</dbReference>
<keyword evidence="9" id="KW-1185">Reference proteome</keyword>
<feature type="transmembrane region" description="Helical" evidence="6">
    <location>
        <begin position="122"/>
        <end position="139"/>
    </location>
</feature>
<reference evidence="8 9" key="1">
    <citation type="journal article" date="2019" name="Syst. Appl. Microbiol.">
        <title>Microvirga tunisiensis sp. nov., a root nodule symbiotic bacterium isolated from Lupinus micranthus and L. luteus grown in Northern Tunisia.</title>
        <authorList>
            <person name="Msaddak A."/>
            <person name="Rejili M."/>
            <person name="Duran D."/>
            <person name="Mars M."/>
            <person name="Palacios J.M."/>
            <person name="Ruiz-Argueso T."/>
            <person name="Rey L."/>
            <person name="Imperial J."/>
        </authorList>
    </citation>
    <scope>NUCLEOTIDE SEQUENCE [LARGE SCALE GENOMIC DNA]</scope>
    <source>
        <strain evidence="8 9">Lmie10</strain>
    </source>
</reference>
<comment type="caution">
    <text evidence="8">The sequence shown here is derived from an EMBL/GenBank/DDBJ whole genome shotgun (WGS) entry which is preliminary data.</text>
</comment>
<accession>A0A5N7MR41</accession>
<evidence type="ECO:0000259" key="7">
    <source>
        <dbReference type="Pfam" id="PF00892"/>
    </source>
</evidence>
<comment type="similarity">
    <text evidence="2">Belongs to the EamA transporter family.</text>
</comment>
<feature type="transmembrane region" description="Helical" evidence="6">
    <location>
        <begin position="35"/>
        <end position="56"/>
    </location>
</feature>
<organism evidence="8 9">
    <name type="scientific">Microvirga tunisiensis</name>
    <dbReference type="NCBI Taxonomy" id="2108360"/>
    <lineage>
        <taxon>Bacteria</taxon>
        <taxon>Pseudomonadati</taxon>
        <taxon>Pseudomonadota</taxon>
        <taxon>Alphaproteobacteria</taxon>
        <taxon>Hyphomicrobiales</taxon>
        <taxon>Methylobacteriaceae</taxon>
        <taxon>Microvirga</taxon>
    </lineage>
</organism>
<feature type="transmembrane region" description="Helical" evidence="6">
    <location>
        <begin position="7"/>
        <end position="29"/>
    </location>
</feature>
<dbReference type="OrthoDB" id="9784288at2"/>
<feature type="transmembrane region" description="Helical" evidence="6">
    <location>
        <begin position="242"/>
        <end position="261"/>
    </location>
</feature>
<keyword evidence="4 6" id="KW-1133">Transmembrane helix</keyword>
<protein>
    <submittedName>
        <fullName evidence="8">DMT family transporter</fullName>
    </submittedName>
</protein>
<proteinExistence type="inferred from homology"/>
<gene>
    <name evidence="8" type="ORF">FS320_29425</name>
</gene>
<feature type="transmembrane region" description="Helical" evidence="6">
    <location>
        <begin position="267"/>
        <end position="284"/>
    </location>
</feature>
<dbReference type="InterPro" id="IPR037185">
    <property type="entry name" value="EmrE-like"/>
</dbReference>
<evidence type="ECO:0000256" key="4">
    <source>
        <dbReference type="ARBA" id="ARBA00022989"/>
    </source>
</evidence>
<evidence type="ECO:0000256" key="6">
    <source>
        <dbReference type="SAM" id="Phobius"/>
    </source>
</evidence>
<dbReference type="SUPFAM" id="SSF103481">
    <property type="entry name" value="Multidrug resistance efflux transporter EmrE"/>
    <property type="match status" value="2"/>
</dbReference>
<keyword evidence="3 6" id="KW-0812">Transmembrane</keyword>
<feature type="domain" description="EamA" evidence="7">
    <location>
        <begin position="6"/>
        <end position="132"/>
    </location>
</feature>
<feature type="transmembrane region" description="Helical" evidence="6">
    <location>
        <begin position="151"/>
        <end position="168"/>
    </location>
</feature>
<evidence type="ECO:0000256" key="2">
    <source>
        <dbReference type="ARBA" id="ARBA00007362"/>
    </source>
</evidence>
<feature type="transmembrane region" description="Helical" evidence="6">
    <location>
        <begin position="68"/>
        <end position="88"/>
    </location>
</feature>
<dbReference type="PANTHER" id="PTHR32322">
    <property type="entry name" value="INNER MEMBRANE TRANSPORTER"/>
    <property type="match status" value="1"/>
</dbReference>
<evidence type="ECO:0000256" key="5">
    <source>
        <dbReference type="ARBA" id="ARBA00023136"/>
    </source>
</evidence>
<feature type="domain" description="EamA" evidence="7">
    <location>
        <begin position="148"/>
        <end position="282"/>
    </location>
</feature>
<name>A0A5N7MR41_9HYPH</name>
<evidence type="ECO:0000313" key="9">
    <source>
        <dbReference type="Proteomes" id="UP000403266"/>
    </source>
</evidence>
<dbReference type="AlphaFoldDB" id="A0A5N7MR41"/>
<comment type="subcellular location">
    <subcellularLocation>
        <location evidence="1">Membrane</location>
        <topology evidence="1">Multi-pass membrane protein</topology>
    </subcellularLocation>
</comment>
<keyword evidence="5 6" id="KW-0472">Membrane</keyword>
<feature type="transmembrane region" description="Helical" evidence="6">
    <location>
        <begin position="180"/>
        <end position="200"/>
    </location>
</feature>
<dbReference type="InterPro" id="IPR000620">
    <property type="entry name" value="EamA_dom"/>
</dbReference>
<dbReference type="RefSeq" id="WP_152715811.1">
    <property type="nucleotide sequence ID" value="NZ_VOSJ01000206.1"/>
</dbReference>